<name>A0A1H6VIN5_9MICO</name>
<feature type="compositionally biased region" description="Basic and acidic residues" evidence="1">
    <location>
        <begin position="293"/>
        <end position="329"/>
    </location>
</feature>
<gene>
    <name evidence="2" type="ORF">SAMN05421637_0712</name>
</gene>
<evidence type="ECO:0000313" key="2">
    <source>
        <dbReference type="EMBL" id="SEJ00590.1"/>
    </source>
</evidence>
<feature type="region of interest" description="Disordered" evidence="1">
    <location>
        <begin position="161"/>
        <end position="211"/>
    </location>
</feature>
<keyword evidence="3" id="KW-1185">Reference proteome</keyword>
<proteinExistence type="predicted"/>
<feature type="compositionally biased region" description="Basic and acidic residues" evidence="1">
    <location>
        <begin position="342"/>
        <end position="352"/>
    </location>
</feature>
<organism evidence="2 3">
    <name type="scientific">Demequina mangrovi</name>
    <dbReference type="NCBI Taxonomy" id="1043493"/>
    <lineage>
        <taxon>Bacteria</taxon>
        <taxon>Bacillati</taxon>
        <taxon>Actinomycetota</taxon>
        <taxon>Actinomycetes</taxon>
        <taxon>Micrococcales</taxon>
        <taxon>Demequinaceae</taxon>
        <taxon>Demequina</taxon>
    </lineage>
</organism>
<dbReference type="AlphaFoldDB" id="A0A1H6VIN5"/>
<protein>
    <recommendedName>
        <fullName evidence="4">DUF5667 domain-containing protein</fullName>
    </recommendedName>
</protein>
<dbReference type="OrthoDB" id="5150082at2"/>
<reference evidence="3" key="1">
    <citation type="submission" date="2016-10" db="EMBL/GenBank/DDBJ databases">
        <authorList>
            <person name="Varghese N."/>
        </authorList>
    </citation>
    <scope>NUCLEOTIDE SEQUENCE [LARGE SCALE GENOMIC DNA]</scope>
    <source>
        <strain evidence="3">DSM 24868</strain>
    </source>
</reference>
<evidence type="ECO:0000313" key="3">
    <source>
        <dbReference type="Proteomes" id="UP000183315"/>
    </source>
</evidence>
<evidence type="ECO:0000256" key="1">
    <source>
        <dbReference type="SAM" id="MobiDB-lite"/>
    </source>
</evidence>
<feature type="region of interest" description="Disordered" evidence="1">
    <location>
        <begin position="257"/>
        <end position="389"/>
    </location>
</feature>
<evidence type="ECO:0008006" key="4">
    <source>
        <dbReference type="Google" id="ProtNLM"/>
    </source>
</evidence>
<dbReference type="Proteomes" id="UP000183315">
    <property type="component" value="Unassembled WGS sequence"/>
</dbReference>
<dbReference type="STRING" id="1043493.SAMN05421637_0712"/>
<dbReference type="EMBL" id="FNZI01000001">
    <property type="protein sequence ID" value="SEJ00590.1"/>
    <property type="molecule type" value="Genomic_DNA"/>
</dbReference>
<feature type="compositionally biased region" description="Acidic residues" evidence="1">
    <location>
        <begin position="161"/>
        <end position="194"/>
    </location>
</feature>
<dbReference type="RefSeq" id="WP_074789130.1">
    <property type="nucleotide sequence ID" value="NZ_FNZI01000001.1"/>
</dbReference>
<sequence length="389" mass="40638">MTHDEHADQTARDLDRLLAGKEPASLSDVAGTLEGLRALNMAPTAEDADRAGSALASIAAAQAAPAAAPARPARRRAHRIRAAIAGAAALAAVGLVGGTAAADEAAPGDALYGLDRALERLGLGAGGMDERLAEALRVVEDGDDEGALALVDEIVSEVLTDEEIDAANEEPEVDEESLDAEADSTGDDDAAEGDGAEKGDVDVDGVLADGPGVSREVHECLRDILDWMSTTDAEGRDFGQGVAERYRDLRHSWFESRHGKRHHGDKVLAEDVDGTTETEAEEPALAEGDEVAPDAKPEASDKPELADRPDATEKSEGDSWKRDERTRDDESADDEDAQEAPARGERGERGSQGDRSGGSSDGERANRGSEGSDSARGGSDAVTRTAFSR</sequence>
<accession>A0A1H6VIN5</accession>
<feature type="compositionally biased region" description="Acidic residues" evidence="1">
    <location>
        <begin position="270"/>
        <end position="292"/>
    </location>
</feature>